<gene>
    <name evidence="1" type="ORF">g.7852</name>
</gene>
<proteinExistence type="predicted"/>
<evidence type="ECO:0000313" key="1">
    <source>
        <dbReference type="EMBL" id="JAT69905.1"/>
    </source>
</evidence>
<dbReference type="AlphaFoldDB" id="A0A1D1ZT16"/>
<name>A0A1D1ZT16_AUXPR</name>
<organism evidence="1">
    <name type="scientific">Auxenochlorella protothecoides</name>
    <name type="common">Green microalga</name>
    <name type="synonym">Chlorella protothecoides</name>
    <dbReference type="NCBI Taxonomy" id="3075"/>
    <lineage>
        <taxon>Eukaryota</taxon>
        <taxon>Viridiplantae</taxon>
        <taxon>Chlorophyta</taxon>
        <taxon>core chlorophytes</taxon>
        <taxon>Trebouxiophyceae</taxon>
        <taxon>Chlorellales</taxon>
        <taxon>Chlorellaceae</taxon>
        <taxon>Auxenochlorella</taxon>
    </lineage>
</organism>
<dbReference type="EMBL" id="GDKF01008717">
    <property type="protein sequence ID" value="JAT69905.1"/>
    <property type="molecule type" value="Transcribed_RNA"/>
</dbReference>
<protein>
    <submittedName>
        <fullName evidence="1">Uncharacterized protein</fullName>
    </submittedName>
</protein>
<accession>A0A1D1ZT16</accession>
<sequence>MITCQCRFDGMQLATDAPVGVRLAMLPTSDLPMAASDVLVCTALVLSPTYSFSCTLMAGNPVPSLLQVGCSPASSSTWVPDCGVNMAAARQACSTHPIPIPAP</sequence>
<reference evidence="1" key="1">
    <citation type="submission" date="2015-08" db="EMBL/GenBank/DDBJ databases">
        <authorList>
            <person name="Babu N.S."/>
            <person name="Beckwith C.J."/>
            <person name="Beseler K.G."/>
            <person name="Brison A."/>
            <person name="Carone J.V."/>
            <person name="Caskin T.P."/>
            <person name="Diamond M."/>
            <person name="Durham M.E."/>
            <person name="Foxe J.M."/>
            <person name="Go M."/>
            <person name="Henderson B.A."/>
            <person name="Jones I.B."/>
            <person name="McGettigan J.A."/>
            <person name="Micheletti S.J."/>
            <person name="Nasrallah M.E."/>
            <person name="Ortiz D."/>
            <person name="Piller C.R."/>
            <person name="Privatt S.R."/>
            <person name="Schneider S.L."/>
            <person name="Sharp S."/>
            <person name="Smith T.C."/>
            <person name="Stanton J.D."/>
            <person name="Ullery H.E."/>
            <person name="Wilson R.J."/>
            <person name="Serrano M.G."/>
            <person name="Buck G."/>
            <person name="Lee V."/>
            <person name="Wang Y."/>
            <person name="Carvalho R."/>
            <person name="Voegtly L."/>
            <person name="Shi R."/>
            <person name="Duckworth R."/>
            <person name="Johnson A."/>
            <person name="Loviza R."/>
            <person name="Walstead R."/>
            <person name="Shah Z."/>
            <person name="Kiflezghi M."/>
            <person name="Wade K."/>
            <person name="Ball S.L."/>
            <person name="Bradley K.W."/>
            <person name="Asai D.J."/>
            <person name="Bowman C.A."/>
            <person name="Russell D.A."/>
            <person name="Pope W.H."/>
            <person name="Jacobs-Sera D."/>
            <person name="Hendrix R.W."/>
            <person name="Hatfull G.F."/>
        </authorList>
    </citation>
    <scope>NUCLEOTIDE SEQUENCE</scope>
</reference>